<accession>A0ABS3M3X6</accession>
<dbReference type="Pfam" id="PF14907">
    <property type="entry name" value="NTP_transf_5"/>
    <property type="match status" value="1"/>
</dbReference>
<sequence length="368" mass="43730">MYDKILALLKLCLIPQSIPSKVITNIDWTEVLAFAQAHAIVGLFWKEIQNLPPTIKNKPSYKDITNWAIAYKQIEKRNFYLYQKSAWVCSNFKKEGFEACILKGQGNAILYPDIYERSPGDIDVWLRPANKETRKTTTKERRQIIIQYVKQIIPEAPIRFHHIQFDIIKGLSIELHFFPINLNNPFANKKLQCWFHEMEDFQFSHTVKLHNNSVICIPTLKFNLVYQMCHILHHFFDDGIGLRQLIDYYYLLKQEPNEETKEEIRRMFSTLHIEQFANAVMFVLHNTLGLECKYLLCPPDKIRGSILQQEILRGGNFGKNYRFNHSTTGKKYFAKIKRNITLVNLCPSEAIWEPWFRTWHFFWRLFNY</sequence>
<dbReference type="RefSeq" id="WP_107581036.1">
    <property type="nucleotide sequence ID" value="NZ_JAERMS010000006.1"/>
</dbReference>
<dbReference type="EMBL" id="JAERMS010000006">
    <property type="protein sequence ID" value="MBO1362882.1"/>
    <property type="molecule type" value="Genomic_DNA"/>
</dbReference>
<evidence type="ECO:0000313" key="2">
    <source>
        <dbReference type="Proteomes" id="UP000664265"/>
    </source>
</evidence>
<comment type="caution">
    <text evidence="1">The sequence shown here is derived from an EMBL/GenBank/DDBJ whole genome shotgun (WGS) entry which is preliminary data.</text>
</comment>
<organism evidence="1 2">
    <name type="scientific">Prevotella illustrans</name>
    <dbReference type="NCBI Taxonomy" id="2800387"/>
    <lineage>
        <taxon>Bacteria</taxon>
        <taxon>Pseudomonadati</taxon>
        <taxon>Bacteroidota</taxon>
        <taxon>Bacteroidia</taxon>
        <taxon>Bacteroidales</taxon>
        <taxon>Prevotellaceae</taxon>
        <taxon>Prevotella</taxon>
    </lineage>
</organism>
<keyword evidence="2" id="KW-1185">Reference proteome</keyword>
<dbReference type="Proteomes" id="UP000664265">
    <property type="component" value="Unassembled WGS sequence"/>
</dbReference>
<protein>
    <submittedName>
        <fullName evidence="1">Nucleotidyltransferase family protein</fullName>
    </submittedName>
</protein>
<name>A0ABS3M3X6_9BACT</name>
<gene>
    <name evidence="1" type="ORF">JHU38_03670</name>
</gene>
<proteinExistence type="predicted"/>
<evidence type="ECO:0000313" key="1">
    <source>
        <dbReference type="EMBL" id="MBO1362882.1"/>
    </source>
</evidence>
<dbReference type="InterPro" id="IPR039498">
    <property type="entry name" value="NTP_transf_5"/>
</dbReference>
<reference evidence="1 2" key="1">
    <citation type="submission" date="2021-01" db="EMBL/GenBank/DDBJ databases">
        <title>Prevotella A2931 sp. nov.</title>
        <authorList>
            <person name="Buhl M."/>
            <person name="Oberhettinger P."/>
        </authorList>
    </citation>
    <scope>NUCLEOTIDE SEQUENCE [LARGE SCALE GENOMIC DNA]</scope>
    <source>
        <strain evidence="1 2">A2931</strain>
    </source>
</reference>